<proteinExistence type="inferred from homology"/>
<dbReference type="HAMAP" id="MF_00472">
    <property type="entry name" value="UbiG"/>
    <property type="match status" value="1"/>
</dbReference>
<dbReference type="CDD" id="cd02440">
    <property type="entry name" value="AdoMet_MTases"/>
    <property type="match status" value="1"/>
</dbReference>
<dbReference type="PANTHER" id="PTHR43464">
    <property type="entry name" value="METHYLTRANSFERASE"/>
    <property type="match status" value="1"/>
</dbReference>
<name>A0A9Q0RTJ2_9DIPT</name>
<comment type="catalytic activity">
    <reaction evidence="5">
        <text>a 3-demethylubiquinone + S-adenosyl-L-methionine = a ubiquinone + S-adenosyl-L-homocysteine</text>
        <dbReference type="Rhea" id="RHEA:81215"/>
        <dbReference type="Rhea" id="RHEA-COMP:9565"/>
        <dbReference type="Rhea" id="RHEA-COMP:19654"/>
        <dbReference type="ChEBI" id="CHEBI:16389"/>
        <dbReference type="ChEBI" id="CHEBI:57856"/>
        <dbReference type="ChEBI" id="CHEBI:59789"/>
        <dbReference type="ChEBI" id="CHEBI:231825"/>
    </reaction>
</comment>
<comment type="caution">
    <text evidence="6">The sequence shown here is derived from an EMBL/GenBank/DDBJ whole genome shotgun (WGS) entry which is preliminary data.</text>
</comment>
<dbReference type="Gene3D" id="3.40.50.150">
    <property type="entry name" value="Vaccinia Virus protein VP39"/>
    <property type="match status" value="1"/>
</dbReference>
<keyword evidence="5" id="KW-0472">Membrane</keyword>
<dbReference type="GO" id="GO:0031314">
    <property type="term" value="C:extrinsic component of mitochondrial inner membrane"/>
    <property type="evidence" value="ECO:0007669"/>
    <property type="project" value="UniProtKB-UniRule"/>
</dbReference>
<comment type="catalytic activity">
    <reaction evidence="5">
        <text>a 3,4-dihydroxy-5-(all-trans-polyprenyl)benzoate + S-adenosyl-L-methionine = a 4-hydroxy-3-methoxy-5-(all-trans-polyprenyl)benzoate + S-adenosyl-L-homocysteine + H(+)</text>
        <dbReference type="Rhea" id="RHEA:44452"/>
        <dbReference type="Rhea" id="RHEA-COMP:10930"/>
        <dbReference type="Rhea" id="RHEA-COMP:10931"/>
        <dbReference type="ChEBI" id="CHEBI:15378"/>
        <dbReference type="ChEBI" id="CHEBI:57856"/>
        <dbReference type="ChEBI" id="CHEBI:59789"/>
        <dbReference type="ChEBI" id="CHEBI:64694"/>
        <dbReference type="ChEBI" id="CHEBI:84443"/>
        <dbReference type="EC" id="2.1.1.114"/>
    </reaction>
</comment>
<feature type="binding site" evidence="5">
    <location>
        <position position="142"/>
    </location>
    <ligand>
        <name>Mg(2+)</name>
        <dbReference type="ChEBI" id="CHEBI:18420"/>
    </ligand>
</feature>
<feature type="binding site" evidence="5">
    <location>
        <position position="94"/>
    </location>
    <ligand>
        <name>S-adenosyl-L-methionine</name>
        <dbReference type="ChEBI" id="CHEBI:59789"/>
    </ligand>
</feature>
<dbReference type="PANTHER" id="PTHR43464:SF19">
    <property type="entry name" value="UBIQUINONE BIOSYNTHESIS O-METHYLTRANSFERASE, MITOCHONDRIAL"/>
    <property type="match status" value="1"/>
</dbReference>
<comment type="catalytic activity">
    <reaction evidence="5">
        <text>a 3-demethylubiquinol + S-adenosyl-L-methionine = a ubiquinol + S-adenosyl-L-homocysteine + H(+)</text>
        <dbReference type="Rhea" id="RHEA:44380"/>
        <dbReference type="Rhea" id="RHEA-COMP:9566"/>
        <dbReference type="Rhea" id="RHEA-COMP:10914"/>
        <dbReference type="ChEBI" id="CHEBI:15378"/>
        <dbReference type="ChEBI" id="CHEBI:17976"/>
        <dbReference type="ChEBI" id="CHEBI:57856"/>
        <dbReference type="ChEBI" id="CHEBI:59789"/>
        <dbReference type="ChEBI" id="CHEBI:84422"/>
        <dbReference type="EC" id="2.1.1.64"/>
    </reaction>
</comment>
<reference evidence="6" key="1">
    <citation type="submission" date="2022-07" db="EMBL/GenBank/DDBJ databases">
        <authorList>
            <person name="Trinca V."/>
            <person name="Uliana J.V.C."/>
            <person name="Torres T.T."/>
            <person name="Ward R.J."/>
            <person name="Monesi N."/>
        </authorList>
    </citation>
    <scope>NUCLEOTIDE SEQUENCE</scope>
    <source>
        <strain evidence="6">HSMRA1968</strain>
        <tissue evidence="6">Whole embryos</tissue>
    </source>
</reference>
<comment type="pathway">
    <text evidence="5">Cofactor biosynthesis; ubiquinone biosynthesis.</text>
</comment>
<organism evidence="6 7">
    <name type="scientific">Pseudolycoriella hygida</name>
    <dbReference type="NCBI Taxonomy" id="35572"/>
    <lineage>
        <taxon>Eukaryota</taxon>
        <taxon>Metazoa</taxon>
        <taxon>Ecdysozoa</taxon>
        <taxon>Arthropoda</taxon>
        <taxon>Hexapoda</taxon>
        <taxon>Insecta</taxon>
        <taxon>Pterygota</taxon>
        <taxon>Neoptera</taxon>
        <taxon>Endopterygota</taxon>
        <taxon>Diptera</taxon>
        <taxon>Nematocera</taxon>
        <taxon>Sciaroidea</taxon>
        <taxon>Sciaridae</taxon>
        <taxon>Pseudolycoriella</taxon>
    </lineage>
</organism>
<protein>
    <recommendedName>
        <fullName evidence="5">Ubiquinone biosynthesis O-methyltransferase, mitochondrial</fullName>
    </recommendedName>
    <alternativeName>
        <fullName evidence="5">3-demethylubiquinol 3-O-methyltransferase</fullName>
        <ecNumber evidence="5">2.1.1.64</ecNumber>
    </alternativeName>
    <alternativeName>
        <fullName evidence="5">3-demethylubiquinone 3-O-methyltransferase</fullName>
        <ecNumber evidence="5">2.1.1.-</ecNumber>
    </alternativeName>
    <alternativeName>
        <fullName evidence="5">Polyprenyldihydroxybenzoate methyltransferase</fullName>
        <ecNumber evidence="5">2.1.1.114</ecNumber>
    </alternativeName>
</protein>
<keyword evidence="1 5" id="KW-0489">Methyltransferase</keyword>
<comment type="similarity">
    <text evidence="5">Belongs to the class I-like SAM-binding methyltransferase superfamily. UbiG/COQ3 family.</text>
</comment>
<feature type="binding site" evidence="5">
    <location>
        <position position="146"/>
    </location>
    <ligand>
        <name>Mg(2+)</name>
        <dbReference type="ChEBI" id="CHEBI:18420"/>
    </ligand>
</feature>
<keyword evidence="4 5" id="KW-0949">S-adenosyl-L-methionine</keyword>
<keyword evidence="5" id="KW-0999">Mitochondrion inner membrane</keyword>
<evidence type="ECO:0000313" key="6">
    <source>
        <dbReference type="EMBL" id="KAJ6633165.1"/>
    </source>
</evidence>
<keyword evidence="5" id="KW-0479">Metal-binding</keyword>
<dbReference type="GO" id="GO:0046872">
    <property type="term" value="F:metal ion binding"/>
    <property type="evidence" value="ECO:0007669"/>
    <property type="project" value="UniProtKB-KW"/>
</dbReference>
<evidence type="ECO:0000256" key="2">
    <source>
        <dbReference type="ARBA" id="ARBA00022679"/>
    </source>
</evidence>
<keyword evidence="7" id="KW-1185">Reference proteome</keyword>
<dbReference type="InterPro" id="IPR010233">
    <property type="entry name" value="UbiG_MeTrfase"/>
</dbReference>
<dbReference type="EC" id="2.1.1.64" evidence="5"/>
<dbReference type="Pfam" id="PF13489">
    <property type="entry name" value="Methyltransf_23"/>
    <property type="match status" value="1"/>
</dbReference>
<comment type="cofactor">
    <cofactor evidence="5">
        <name>Mg(2+)</name>
        <dbReference type="ChEBI" id="CHEBI:18420"/>
    </cofactor>
</comment>
<dbReference type="EC" id="2.1.1.114" evidence="5"/>
<feature type="binding site" evidence="5">
    <location>
        <position position="73"/>
    </location>
    <ligand>
        <name>S-adenosyl-L-methionine</name>
        <dbReference type="ChEBI" id="CHEBI:59789"/>
    </ligand>
</feature>
<dbReference type="SUPFAM" id="SSF53335">
    <property type="entry name" value="S-adenosyl-L-methionine-dependent methyltransferases"/>
    <property type="match status" value="1"/>
</dbReference>
<accession>A0A9Q0RTJ2</accession>
<keyword evidence="3 5" id="KW-0831">Ubiquinone biosynthesis</keyword>
<evidence type="ECO:0000256" key="3">
    <source>
        <dbReference type="ARBA" id="ARBA00022688"/>
    </source>
</evidence>
<evidence type="ECO:0000313" key="7">
    <source>
        <dbReference type="Proteomes" id="UP001151699"/>
    </source>
</evidence>
<dbReference type="GO" id="GO:0061542">
    <property type="term" value="F:3-demethylubiquinol 3-O-methyltransferase activity"/>
    <property type="evidence" value="ECO:0007669"/>
    <property type="project" value="UniProtKB-UniRule"/>
</dbReference>
<dbReference type="Proteomes" id="UP001151699">
    <property type="component" value="Unassembled WGS sequence"/>
</dbReference>
<gene>
    <name evidence="6" type="primary">Coq3</name>
    <name evidence="5" type="synonym">coq3</name>
    <name evidence="6" type="ORF">Bhyg_17329</name>
</gene>
<dbReference type="GO" id="GO:0032259">
    <property type="term" value="P:methylation"/>
    <property type="evidence" value="ECO:0007669"/>
    <property type="project" value="UniProtKB-KW"/>
</dbReference>
<evidence type="ECO:0000256" key="4">
    <source>
        <dbReference type="ARBA" id="ARBA00022691"/>
    </source>
</evidence>
<keyword evidence="5" id="KW-0460">Magnesium</keyword>
<evidence type="ECO:0000256" key="5">
    <source>
        <dbReference type="HAMAP-Rule" id="MF_03190"/>
    </source>
</evidence>
<dbReference type="OrthoDB" id="3265906at2759"/>
<comment type="subcellular location">
    <subcellularLocation>
        <location evidence="5">Mitochondrion inner membrane</location>
        <topology evidence="5">Peripheral membrane protein</topology>
        <orientation evidence="5">Matrix side</orientation>
    </subcellularLocation>
</comment>
<keyword evidence="6" id="KW-0830">Ubiquinone</keyword>
<comment type="function">
    <text evidence="5">O-methyltransferase required for two non-consecutive steps during ubiquinone biosynthesis. Catalyzes the 2 O-methylation of 3,4-dihydroxy-5-(all-trans-polyprenyl)benzoic acid into 4-hydroxy-3-methoxy-5-(all-trans-polyprenyl)benzoic acid. Also catalyzes the last step of ubiquinone biosynthesis by mediating methylation of 3-demethylubiquinone into ubiquinone. Also able to mediate the methylation of 3-demethylubiquinol into ubiquinol.</text>
</comment>
<comment type="subunit">
    <text evidence="5">Component of a multi-subunit COQ enzyme complex.</text>
</comment>
<evidence type="ECO:0000256" key="1">
    <source>
        <dbReference type="ARBA" id="ARBA00022603"/>
    </source>
</evidence>
<keyword evidence="5" id="KW-0496">Mitochondrion</keyword>
<dbReference type="AlphaFoldDB" id="A0A9Q0RTJ2"/>
<keyword evidence="2 5" id="KW-0808">Transferase</keyword>
<dbReference type="InterPro" id="IPR029063">
    <property type="entry name" value="SAM-dependent_MTases_sf"/>
</dbReference>
<dbReference type="GO" id="GO:0010420">
    <property type="term" value="F:polyprenyldihydroxybenzoate methyltransferase activity"/>
    <property type="evidence" value="ECO:0007669"/>
    <property type="project" value="UniProtKB-UniRule"/>
</dbReference>
<dbReference type="NCBIfam" id="TIGR01983">
    <property type="entry name" value="UbiG"/>
    <property type="match status" value="1"/>
</dbReference>
<feature type="binding site" evidence="5">
    <location>
        <position position="145"/>
    </location>
    <ligand>
        <name>Mg(2+)</name>
        <dbReference type="ChEBI" id="CHEBI:18420"/>
    </ligand>
</feature>
<sequence length="253" mass="28547">MIFLILKDDGDIQRHANLAAEWWKPTGPMIALHSLNQIRVPFIRDGLLSTGVGDEKYKNTSRSLHGLHLLEVGCGAGILTEQLARIHAKMTSIDPGSDVIDVARDHVLKDEDLASRITYRNEPIELHCIENSCKYDAVIVSEVLEHVNNKAKFLENCVSTVKPGGSIFITTFNKTFCSWLGAIILAENVANLVPKGTHDWEQFISPIDVQRILDQMNCSTILSNGFVYEFWRDTWRWTRSTNLSYALHAVKDK</sequence>
<feature type="binding site" evidence="5">
    <location>
        <position position="141"/>
    </location>
    <ligand>
        <name>S-adenosyl-L-methionine</name>
        <dbReference type="ChEBI" id="CHEBI:59789"/>
    </ligand>
</feature>
<dbReference type="EC" id="2.1.1.-" evidence="5"/>
<feature type="binding site" evidence="5">
    <location>
        <position position="39"/>
    </location>
    <ligand>
        <name>S-adenosyl-L-methionine</name>
        <dbReference type="ChEBI" id="CHEBI:59789"/>
    </ligand>
</feature>
<dbReference type="EMBL" id="WJQU01002158">
    <property type="protein sequence ID" value="KAJ6633165.1"/>
    <property type="molecule type" value="Genomic_DNA"/>
</dbReference>